<accession>A0ABZ3D8K6</accession>
<evidence type="ECO:0000313" key="3">
    <source>
        <dbReference type="Proteomes" id="UP001449795"/>
    </source>
</evidence>
<feature type="region of interest" description="Disordered" evidence="1">
    <location>
        <begin position="40"/>
        <end position="60"/>
    </location>
</feature>
<sequence length="100" mass="11134">MIDHLSRDQKPVFDPVFHRKSSNALNLFLIYSADFYSSSRNVHTKRQHSPRPADLRGKRAETAQGGYVTAVLNGTRSLIGCTPSIAAGTTLWHPRILFPA</sequence>
<reference evidence="2 3" key="1">
    <citation type="submission" date="2024-04" db="EMBL/GenBank/DDBJ databases">
        <title>Complete genome sequence of Nguyenibacter vanlangesis HBCM-1154, a strain capable of nitrogen fixation, IAA production, and phosphorus solubilization isolated from sugarcane soil.</title>
        <authorList>
            <person name="MY HANH P."/>
        </authorList>
    </citation>
    <scope>NUCLEOTIDE SEQUENCE [LARGE SCALE GENOMIC DNA]</scope>
    <source>
        <strain evidence="2 3">HBCM 1154</strain>
    </source>
</reference>
<feature type="compositionally biased region" description="Basic and acidic residues" evidence="1">
    <location>
        <begin position="51"/>
        <end position="60"/>
    </location>
</feature>
<keyword evidence="3" id="KW-1185">Reference proteome</keyword>
<dbReference type="EMBL" id="CP152276">
    <property type="protein sequence ID" value="XAE43963.1"/>
    <property type="molecule type" value="Genomic_DNA"/>
</dbReference>
<evidence type="ECO:0000313" key="2">
    <source>
        <dbReference type="EMBL" id="XAE43963.1"/>
    </source>
</evidence>
<name>A0ABZ3D8K6_9PROT</name>
<evidence type="ECO:0000256" key="1">
    <source>
        <dbReference type="SAM" id="MobiDB-lite"/>
    </source>
</evidence>
<protein>
    <submittedName>
        <fullName evidence="2">Uncharacterized protein</fullName>
    </submittedName>
</protein>
<proteinExistence type="predicted"/>
<organism evidence="2 3">
    <name type="scientific">Nguyenibacter vanlangensis</name>
    <dbReference type="NCBI Taxonomy" id="1216886"/>
    <lineage>
        <taxon>Bacteria</taxon>
        <taxon>Pseudomonadati</taxon>
        <taxon>Pseudomonadota</taxon>
        <taxon>Alphaproteobacteria</taxon>
        <taxon>Acetobacterales</taxon>
        <taxon>Acetobacteraceae</taxon>
        <taxon>Nguyenibacter</taxon>
    </lineage>
</organism>
<dbReference type="Proteomes" id="UP001449795">
    <property type="component" value="Chromosome"/>
</dbReference>
<gene>
    <name evidence="2" type="ORF">AAC691_05890</name>
</gene>
<dbReference type="RefSeq" id="WP_342629295.1">
    <property type="nucleotide sequence ID" value="NZ_CP152276.1"/>
</dbReference>